<evidence type="ECO:0000256" key="1">
    <source>
        <dbReference type="ARBA" id="ARBA00004141"/>
    </source>
</evidence>
<name>A0ABP3DFC0_9BURK</name>
<dbReference type="Pfam" id="PF00892">
    <property type="entry name" value="EamA"/>
    <property type="match status" value="2"/>
</dbReference>
<evidence type="ECO:0000256" key="2">
    <source>
        <dbReference type="ARBA" id="ARBA00007362"/>
    </source>
</evidence>
<comment type="similarity">
    <text evidence="2">Belongs to the EamA transporter family.</text>
</comment>
<keyword evidence="3 6" id="KW-0812">Transmembrane</keyword>
<evidence type="ECO:0000256" key="5">
    <source>
        <dbReference type="ARBA" id="ARBA00023136"/>
    </source>
</evidence>
<dbReference type="InterPro" id="IPR000620">
    <property type="entry name" value="EamA_dom"/>
</dbReference>
<dbReference type="PANTHER" id="PTHR32322">
    <property type="entry name" value="INNER MEMBRANE TRANSPORTER"/>
    <property type="match status" value="1"/>
</dbReference>
<evidence type="ECO:0000256" key="6">
    <source>
        <dbReference type="SAM" id="Phobius"/>
    </source>
</evidence>
<reference evidence="9" key="1">
    <citation type="journal article" date="2019" name="Int. J. Syst. Evol. Microbiol.">
        <title>The Global Catalogue of Microorganisms (GCM) 10K type strain sequencing project: providing services to taxonomists for standard genome sequencing and annotation.</title>
        <authorList>
            <consortium name="The Broad Institute Genomics Platform"/>
            <consortium name="The Broad Institute Genome Sequencing Center for Infectious Disease"/>
            <person name="Wu L."/>
            <person name="Ma J."/>
        </authorList>
    </citation>
    <scope>NUCLEOTIDE SEQUENCE [LARGE SCALE GENOMIC DNA]</scope>
    <source>
        <strain evidence="9">JCM 16240</strain>
    </source>
</reference>
<feature type="transmembrane region" description="Helical" evidence="6">
    <location>
        <begin position="280"/>
        <end position="297"/>
    </location>
</feature>
<feature type="domain" description="EamA" evidence="7">
    <location>
        <begin position="156"/>
        <end position="297"/>
    </location>
</feature>
<feature type="transmembrane region" description="Helical" evidence="6">
    <location>
        <begin position="254"/>
        <end position="274"/>
    </location>
</feature>
<dbReference type="EMBL" id="BAAAFN010000013">
    <property type="protein sequence ID" value="GAA0229290.1"/>
    <property type="molecule type" value="Genomic_DNA"/>
</dbReference>
<evidence type="ECO:0000256" key="3">
    <source>
        <dbReference type="ARBA" id="ARBA00022692"/>
    </source>
</evidence>
<keyword evidence="5 6" id="KW-0472">Membrane</keyword>
<protein>
    <submittedName>
        <fullName evidence="8">DMT family transporter</fullName>
    </submittedName>
</protein>
<feature type="domain" description="EamA" evidence="7">
    <location>
        <begin position="10"/>
        <end position="141"/>
    </location>
</feature>
<comment type="subcellular location">
    <subcellularLocation>
        <location evidence="1">Membrane</location>
        <topology evidence="1">Multi-pass membrane protein</topology>
    </subcellularLocation>
</comment>
<keyword evidence="4 6" id="KW-1133">Transmembrane helix</keyword>
<organism evidence="8 9">
    <name type="scientific">Castellaniella daejeonensis</name>
    <dbReference type="NCBI Taxonomy" id="659013"/>
    <lineage>
        <taxon>Bacteria</taxon>
        <taxon>Pseudomonadati</taxon>
        <taxon>Pseudomonadota</taxon>
        <taxon>Betaproteobacteria</taxon>
        <taxon>Burkholderiales</taxon>
        <taxon>Alcaligenaceae</taxon>
        <taxon>Castellaniella</taxon>
    </lineage>
</organism>
<evidence type="ECO:0000256" key="4">
    <source>
        <dbReference type="ARBA" id="ARBA00022989"/>
    </source>
</evidence>
<dbReference type="SUPFAM" id="SSF103481">
    <property type="entry name" value="Multidrug resistance efflux transporter EmrE"/>
    <property type="match status" value="2"/>
</dbReference>
<evidence type="ECO:0000259" key="7">
    <source>
        <dbReference type="Pfam" id="PF00892"/>
    </source>
</evidence>
<comment type="caution">
    <text evidence="8">The sequence shown here is derived from an EMBL/GenBank/DDBJ whole genome shotgun (WGS) entry which is preliminary data.</text>
</comment>
<sequence>MNERLSTGTVALLLIPPMMWAGNAVVGRAVSQMVPPLTLNFLRWALALLLLLPLGYGVLCAGSAVWREWRRYAVLGLLGVGLYNSLQYLALHTSTPVNVTLVAASMPVWMLIVGRVFHGAPIRPAQVAGSALSLAGVAVVLSQGDWGKLLALHFVAGDLLMVLATILWAFYSWQLTRVPADAPVRSHWAGFLLGQVVYGVAWSGLFAALEWGLTDWRIDWGWPLALTVAFVAVGPAVIAFRCWGAGVQRVGPTLAGFFNNLTPLIAALLSLALLGESPRLFHALAFALIIGGIILSSRQPRT</sequence>
<dbReference type="InterPro" id="IPR050638">
    <property type="entry name" value="AA-Vitamin_Transporters"/>
</dbReference>
<feature type="transmembrane region" description="Helical" evidence="6">
    <location>
        <begin position="41"/>
        <end position="65"/>
    </location>
</feature>
<evidence type="ECO:0000313" key="8">
    <source>
        <dbReference type="EMBL" id="GAA0229290.1"/>
    </source>
</evidence>
<proteinExistence type="inferred from homology"/>
<accession>A0ABP3DFC0</accession>
<feature type="transmembrane region" description="Helical" evidence="6">
    <location>
        <begin position="191"/>
        <end position="209"/>
    </location>
</feature>
<feature type="transmembrane region" description="Helical" evidence="6">
    <location>
        <begin position="221"/>
        <end position="242"/>
    </location>
</feature>
<dbReference type="Proteomes" id="UP001501176">
    <property type="component" value="Unassembled WGS sequence"/>
</dbReference>
<dbReference type="InterPro" id="IPR037185">
    <property type="entry name" value="EmrE-like"/>
</dbReference>
<feature type="transmembrane region" description="Helical" evidence="6">
    <location>
        <begin position="72"/>
        <end position="91"/>
    </location>
</feature>
<dbReference type="RefSeq" id="WP_325125178.1">
    <property type="nucleotide sequence ID" value="NZ_BAAAFN010000013.1"/>
</dbReference>
<feature type="transmembrane region" description="Helical" evidence="6">
    <location>
        <begin position="97"/>
        <end position="117"/>
    </location>
</feature>
<feature type="transmembrane region" description="Helical" evidence="6">
    <location>
        <begin position="124"/>
        <end position="144"/>
    </location>
</feature>
<evidence type="ECO:0000313" key="9">
    <source>
        <dbReference type="Proteomes" id="UP001501176"/>
    </source>
</evidence>
<gene>
    <name evidence="8" type="ORF">GCM10009125_17860</name>
</gene>
<keyword evidence="9" id="KW-1185">Reference proteome</keyword>
<dbReference type="PANTHER" id="PTHR32322:SF2">
    <property type="entry name" value="EAMA DOMAIN-CONTAINING PROTEIN"/>
    <property type="match status" value="1"/>
</dbReference>
<feature type="transmembrane region" description="Helical" evidence="6">
    <location>
        <begin position="150"/>
        <end position="171"/>
    </location>
</feature>